<name>G7PU87_MACFA</name>
<evidence type="ECO:0000256" key="3">
    <source>
        <dbReference type="ARBA" id="ARBA00004210"/>
    </source>
</evidence>
<evidence type="ECO:0000256" key="6">
    <source>
        <dbReference type="ARBA" id="ARBA00004556"/>
    </source>
</evidence>
<evidence type="ECO:0000256" key="20">
    <source>
        <dbReference type="ARBA" id="ARBA00030731"/>
    </source>
</evidence>
<evidence type="ECO:0000256" key="7">
    <source>
        <dbReference type="ARBA" id="ARBA00004624"/>
    </source>
</evidence>
<dbReference type="GO" id="GO:0003730">
    <property type="term" value="F:mRNA 3'-UTR binding"/>
    <property type="evidence" value="ECO:0007669"/>
    <property type="project" value="UniProtKB-ARBA"/>
</dbReference>
<dbReference type="Proteomes" id="UP000009130">
    <property type="component" value="Chromosome 16"/>
</dbReference>
<dbReference type="FunFam" id="3.30.70.330:FF:000099">
    <property type="entry name" value="insulin-like growth factor 2 mRNA-binding protein 3 isoform X1"/>
    <property type="match status" value="1"/>
</dbReference>
<protein>
    <recommendedName>
        <fullName evidence="9">Insulin-like growth factor 2 mRNA-binding protein 1</fullName>
    </recommendedName>
    <alternativeName>
        <fullName evidence="20">IGF-II mRNA-binding protein 1</fullName>
    </alternativeName>
    <alternativeName>
        <fullName evidence="19">VICKZ family member 1</fullName>
    </alternativeName>
</protein>
<dbReference type="InterPro" id="IPR004087">
    <property type="entry name" value="KH_dom"/>
</dbReference>
<keyword evidence="14" id="KW-0509">mRNA transport</keyword>
<dbReference type="InterPro" id="IPR004088">
    <property type="entry name" value="KH_dom_type_1"/>
</dbReference>
<dbReference type="AlphaFoldDB" id="G7PU87"/>
<evidence type="ECO:0000256" key="8">
    <source>
        <dbReference type="ARBA" id="ARBA00009094"/>
    </source>
</evidence>
<comment type="similarity">
    <text evidence="8">Belongs to the RRM IMP/VICKZ family.</text>
</comment>
<keyword evidence="13" id="KW-0677">Repeat</keyword>
<dbReference type="PANTHER" id="PTHR10288">
    <property type="entry name" value="KH DOMAIN CONTAINING RNA BINDING PROTEIN"/>
    <property type="match status" value="1"/>
</dbReference>
<evidence type="ECO:0000256" key="9">
    <source>
        <dbReference type="ARBA" id="ARBA00014056"/>
    </source>
</evidence>
<dbReference type="PROSITE" id="PS50084">
    <property type="entry name" value="KH_TYPE_1"/>
    <property type="match status" value="4"/>
</dbReference>
<evidence type="ECO:0000256" key="10">
    <source>
        <dbReference type="ARBA" id="ARBA00022448"/>
    </source>
</evidence>
<dbReference type="CDD" id="cd12625">
    <property type="entry name" value="RRM1_IGF2BP1"/>
    <property type="match status" value="1"/>
</dbReference>
<feature type="domain" description="RRM" evidence="23">
    <location>
        <begin position="2"/>
        <end position="75"/>
    </location>
</feature>
<evidence type="ECO:0000256" key="14">
    <source>
        <dbReference type="ARBA" id="ARBA00022816"/>
    </source>
</evidence>
<keyword evidence="18" id="KW-0966">Cell projection</keyword>
<dbReference type="SUPFAM" id="SSF54928">
    <property type="entry name" value="RNA-binding domain, RBD"/>
    <property type="match status" value="1"/>
</dbReference>
<dbReference type="InterPro" id="IPR036612">
    <property type="entry name" value="KH_dom_type_1_sf"/>
</dbReference>
<dbReference type="InterPro" id="IPR012677">
    <property type="entry name" value="Nucleotide-bd_a/b_plait_sf"/>
</dbReference>
<dbReference type="GO" id="GO:0005634">
    <property type="term" value="C:nucleus"/>
    <property type="evidence" value="ECO:0007669"/>
    <property type="project" value="UniProtKB-SubCell"/>
</dbReference>
<dbReference type="CDD" id="cd22496">
    <property type="entry name" value="KH-I_IGF2BP1_rpt3"/>
    <property type="match status" value="1"/>
</dbReference>
<evidence type="ECO:0000256" key="1">
    <source>
        <dbReference type="ARBA" id="ARBA00004123"/>
    </source>
</evidence>
<evidence type="ECO:0000256" key="16">
    <source>
        <dbReference type="ARBA" id="ARBA00022884"/>
    </source>
</evidence>
<keyword evidence="16 21" id="KW-0694">RNA-binding</keyword>
<organism>
    <name type="scientific">Macaca fascicularis</name>
    <name type="common">Crab-eating macaque</name>
    <name type="synonym">Cynomolgus monkey</name>
    <dbReference type="NCBI Taxonomy" id="9541"/>
    <lineage>
        <taxon>Eukaryota</taxon>
        <taxon>Metazoa</taxon>
        <taxon>Chordata</taxon>
        <taxon>Craniata</taxon>
        <taxon>Vertebrata</taxon>
        <taxon>Euteleostomi</taxon>
        <taxon>Mammalia</taxon>
        <taxon>Eutheria</taxon>
        <taxon>Euarchontoglires</taxon>
        <taxon>Primates</taxon>
        <taxon>Haplorrhini</taxon>
        <taxon>Catarrhini</taxon>
        <taxon>Cercopithecidae</taxon>
        <taxon>Cercopithecinae</taxon>
        <taxon>Macaca</taxon>
    </lineage>
</organism>
<gene>
    <name evidence="24" type="ORF">EGM_07682</name>
</gene>
<dbReference type="GO" id="GO:0006417">
    <property type="term" value="P:regulation of translation"/>
    <property type="evidence" value="ECO:0007669"/>
    <property type="project" value="UniProtKB-KW"/>
</dbReference>
<dbReference type="Gene3D" id="3.30.1370.10">
    <property type="entry name" value="K Homology domain, type 1"/>
    <property type="match status" value="2"/>
</dbReference>
<keyword evidence="10" id="KW-0813">Transport</keyword>
<dbReference type="FunFam" id="3.30.70.330:FF:000203">
    <property type="entry name" value="insulin-like growth factor 2 mRNA-binding protein 1"/>
    <property type="match status" value="1"/>
</dbReference>
<sequence length="532" mass="58632">MNKLYIGNLNESVTPADLEKVFAEHKISYSGQFLVKSGYAFVDCPDEHWAMKAIETFSGKVELQGKRLEIEHSVPKKQRSRKIQIRNIPPQLRWEVLDSLLAQYGTVENCEQVNTESETAVVNVTYSNREQTRQAIMKLNGHQLENHALKVSYIPDEQIAQGPENGRRGGFGSRGQPRQGSPVAAGAPAKQQQVDIPLRLLVPTQYVGAIIGKEGATIRNITKQTQSKADEVPLKILAHNNFVGRLIGKEGRNLKKVEQDTETKITISSLQDLTLYNPERTITVKGAIENCCRAEQEIMKKVREAYENDVAAMSLQSHLIPGLNLAAVGLFPASSSAVPPPPSSVTGAAPYSSFMQAPEQEMVQVFIPAQAVGAIIGKKGQHIKQLSRFASASIKIAPPETPDSKVRMVIITGPPEAQFKAQGRIYGKLKEENFFGPKEEVKLETHIRVPASAAGRVIGKGGKTVNELQNLTAAEVVVPRDQTPDENDQVIVKIIGHFYASQMAQRKIRDILAQVKQQHQKGQSNQAQARRK</sequence>
<evidence type="ECO:0000256" key="15">
    <source>
        <dbReference type="ARBA" id="ARBA00022845"/>
    </source>
</evidence>
<evidence type="ECO:0000256" key="18">
    <source>
        <dbReference type="ARBA" id="ARBA00023273"/>
    </source>
</evidence>
<feature type="domain" description="RRM" evidence="23">
    <location>
        <begin position="81"/>
        <end position="156"/>
    </location>
</feature>
<dbReference type="GO" id="GO:0030426">
    <property type="term" value="C:growth cone"/>
    <property type="evidence" value="ECO:0007669"/>
    <property type="project" value="UniProtKB-SubCell"/>
</dbReference>
<dbReference type="Pfam" id="PF00013">
    <property type="entry name" value="KH_1"/>
    <property type="match status" value="4"/>
</dbReference>
<evidence type="ECO:0000256" key="12">
    <source>
        <dbReference type="ARBA" id="ARBA00022553"/>
    </source>
</evidence>
<evidence type="ECO:0000256" key="4">
    <source>
        <dbReference type="ARBA" id="ARBA00004486"/>
    </source>
</evidence>
<dbReference type="FunFam" id="3.30.310.210:FF:000001">
    <property type="entry name" value="insulin-like growth factor 2 mRNA-binding protein 1 isoform X1"/>
    <property type="match status" value="1"/>
</dbReference>
<dbReference type="InterPro" id="IPR035979">
    <property type="entry name" value="RBD_domain_sf"/>
</dbReference>
<reference evidence="24" key="1">
    <citation type="journal article" date="2011" name="Nat. Biotechnol.">
        <title>Genome sequencing and comparison of two nonhuman primate animal models, the cynomolgus and Chinese rhesus macaques.</title>
        <authorList>
            <person name="Yan G."/>
            <person name="Zhang G."/>
            <person name="Fang X."/>
            <person name="Zhang Y."/>
            <person name="Li C."/>
            <person name="Ling F."/>
            <person name="Cooper D.N."/>
            <person name="Li Q."/>
            <person name="Li Y."/>
            <person name="van Gool A.J."/>
            <person name="Du H."/>
            <person name="Chen J."/>
            <person name="Chen R."/>
            <person name="Zhang P."/>
            <person name="Huang Z."/>
            <person name="Thompson J.R."/>
            <person name="Meng Y."/>
            <person name="Bai Y."/>
            <person name="Wang J."/>
            <person name="Zhuo M."/>
            <person name="Wang T."/>
            <person name="Huang Y."/>
            <person name="Wei L."/>
            <person name="Li J."/>
            <person name="Wang Z."/>
            <person name="Hu H."/>
            <person name="Yang P."/>
            <person name="Le L."/>
            <person name="Stenson P.D."/>
            <person name="Li B."/>
            <person name="Liu X."/>
            <person name="Ball E.V."/>
            <person name="An N."/>
            <person name="Huang Q."/>
            <person name="Zhang Y."/>
            <person name="Fan W."/>
            <person name="Zhang X."/>
            <person name="Li Y."/>
            <person name="Wang W."/>
            <person name="Katze M.G."/>
            <person name="Su B."/>
            <person name="Nielsen R."/>
            <person name="Yang H."/>
            <person name="Wang J."/>
            <person name="Wang X."/>
            <person name="Wang J."/>
        </authorList>
    </citation>
    <scope>NUCLEOTIDE SEQUENCE [LARGE SCALE GENOMIC DNA]</scope>
    <source>
        <strain evidence="24">CE-4</strain>
    </source>
</reference>
<keyword evidence="11" id="KW-0963">Cytoplasm</keyword>
<evidence type="ECO:0000256" key="5">
    <source>
        <dbReference type="ARBA" id="ARBA00004510"/>
    </source>
</evidence>
<evidence type="ECO:0000256" key="17">
    <source>
        <dbReference type="ARBA" id="ARBA00023242"/>
    </source>
</evidence>
<evidence type="ECO:0000256" key="22">
    <source>
        <dbReference type="SAM" id="MobiDB-lite"/>
    </source>
</evidence>
<dbReference type="GO" id="GO:0030027">
    <property type="term" value="C:lamellipodium"/>
    <property type="evidence" value="ECO:0007669"/>
    <property type="project" value="UniProtKB-SubCell"/>
</dbReference>
<evidence type="ECO:0000256" key="21">
    <source>
        <dbReference type="PROSITE-ProRule" id="PRU00176"/>
    </source>
</evidence>
<dbReference type="CDD" id="cd22499">
    <property type="entry name" value="KH-I_IGF2BP1_rpt4"/>
    <property type="match status" value="1"/>
</dbReference>
<dbReference type="SUPFAM" id="SSF54791">
    <property type="entry name" value="Eukaryotic type KH-domain (KH-domain type I)"/>
    <property type="match status" value="4"/>
</dbReference>
<feature type="region of interest" description="Disordered" evidence="22">
    <location>
        <begin position="160"/>
        <end position="190"/>
    </location>
</feature>
<dbReference type="Pfam" id="PF00076">
    <property type="entry name" value="RRM_1"/>
    <property type="match status" value="2"/>
</dbReference>
<dbReference type="CDD" id="cd22493">
    <property type="entry name" value="KH-I_IGF2BP1_rpt2"/>
    <property type="match status" value="1"/>
</dbReference>
<evidence type="ECO:0000313" key="24">
    <source>
        <dbReference type="EMBL" id="EHH57936.1"/>
    </source>
</evidence>
<comment type="subcellular location">
    <subcellularLocation>
        <location evidence="4">Cell projection</location>
        <location evidence="4">Filopodium</location>
    </subcellularLocation>
    <subcellularLocation>
        <location evidence="7">Cell projection</location>
        <location evidence="7">Growth cone</location>
    </subcellularLocation>
    <subcellularLocation>
        <location evidence="5">Cell projection</location>
        <location evidence="5">Lamellipodium</location>
    </subcellularLocation>
    <subcellularLocation>
        <location evidence="2">Cytoplasm</location>
        <location evidence="2">P-body</location>
    </subcellularLocation>
    <subcellularLocation>
        <location evidence="3">Cytoplasm</location>
        <location evidence="3">Stress granule</location>
    </subcellularLocation>
    <subcellularLocation>
        <location evidence="6">Cytoplasm</location>
        <location evidence="6">Perinuclear region</location>
    </subcellularLocation>
    <subcellularLocation>
        <location evidence="1">Nucleus</location>
    </subcellularLocation>
</comment>
<proteinExistence type="inferred from homology"/>
<dbReference type="Gene3D" id="3.30.310.210">
    <property type="match status" value="1"/>
</dbReference>
<dbReference type="GO" id="GO:0000932">
    <property type="term" value="C:P-body"/>
    <property type="evidence" value="ECO:0007669"/>
    <property type="project" value="UniProtKB-SubCell"/>
</dbReference>
<dbReference type="PROSITE" id="PS50102">
    <property type="entry name" value="RRM"/>
    <property type="match status" value="2"/>
</dbReference>
<evidence type="ECO:0000256" key="13">
    <source>
        <dbReference type="ARBA" id="ARBA00022737"/>
    </source>
</evidence>
<dbReference type="Gene3D" id="3.30.70.330">
    <property type="match status" value="2"/>
</dbReference>
<evidence type="ECO:0000256" key="11">
    <source>
        <dbReference type="ARBA" id="ARBA00022490"/>
    </source>
</evidence>
<dbReference type="SMART" id="SM00360">
    <property type="entry name" value="RRM"/>
    <property type="match status" value="2"/>
</dbReference>
<evidence type="ECO:0000256" key="19">
    <source>
        <dbReference type="ARBA" id="ARBA00029880"/>
    </source>
</evidence>
<keyword evidence="15" id="KW-0810">Translation regulation</keyword>
<dbReference type="SMART" id="SM00322">
    <property type="entry name" value="KH"/>
    <property type="match status" value="3"/>
</dbReference>
<evidence type="ECO:0000259" key="23">
    <source>
        <dbReference type="PROSITE" id="PS50102"/>
    </source>
</evidence>
<dbReference type="GO" id="GO:0048471">
    <property type="term" value="C:perinuclear region of cytoplasm"/>
    <property type="evidence" value="ECO:0007669"/>
    <property type="project" value="UniProtKB-SubCell"/>
</dbReference>
<accession>G7PU87</accession>
<dbReference type="GO" id="GO:0051028">
    <property type="term" value="P:mRNA transport"/>
    <property type="evidence" value="ECO:0007669"/>
    <property type="project" value="UniProtKB-KW"/>
</dbReference>
<keyword evidence="17" id="KW-0539">Nucleus</keyword>
<dbReference type="EMBL" id="CM001291">
    <property type="protein sequence ID" value="EHH57936.1"/>
    <property type="molecule type" value="Genomic_DNA"/>
</dbReference>
<dbReference type="InterPro" id="IPR034837">
    <property type="entry name" value="IGF2BP1_RRM1"/>
</dbReference>
<dbReference type="GO" id="GO:0010494">
    <property type="term" value="C:cytoplasmic stress granule"/>
    <property type="evidence" value="ECO:0007669"/>
    <property type="project" value="UniProtKB-SubCell"/>
</dbReference>
<evidence type="ECO:0000256" key="2">
    <source>
        <dbReference type="ARBA" id="ARBA00004201"/>
    </source>
</evidence>
<dbReference type="InterPro" id="IPR000504">
    <property type="entry name" value="RRM_dom"/>
</dbReference>
<keyword evidence="12" id="KW-0597">Phosphoprotein</keyword>
<dbReference type="GO" id="GO:0030175">
    <property type="term" value="C:filopodium"/>
    <property type="evidence" value="ECO:0007669"/>
    <property type="project" value="UniProtKB-SubCell"/>
</dbReference>
<dbReference type="FunFam" id="3.30.1370.10:FF:000026">
    <property type="entry name" value="Insulin-like growth factor 2 mRNA-binding protein 3"/>
    <property type="match status" value="1"/>
</dbReference>
<dbReference type="eggNOG" id="KOG2193">
    <property type="taxonomic scope" value="Eukaryota"/>
</dbReference>